<protein>
    <submittedName>
        <fullName evidence="1">Uncharacterized protein</fullName>
    </submittedName>
</protein>
<dbReference type="Proteomes" id="UP000075324">
    <property type="component" value="Unassembled WGS sequence"/>
</dbReference>
<comment type="caution">
    <text evidence="1">The sequence shown here is derived from an EMBL/GenBank/DDBJ whole genome shotgun (WGS) entry which is preliminary data.</text>
</comment>
<name>A0A150MSW8_9BACL</name>
<organism evidence="1 2">
    <name type="scientific">Parageobacillus toebii</name>
    <dbReference type="NCBI Taxonomy" id="153151"/>
    <lineage>
        <taxon>Bacteria</taxon>
        <taxon>Bacillati</taxon>
        <taxon>Bacillota</taxon>
        <taxon>Bacilli</taxon>
        <taxon>Bacillales</taxon>
        <taxon>Anoxybacillaceae</taxon>
        <taxon>Parageobacillus</taxon>
    </lineage>
</organism>
<sequence>MGACETNINISFLFFTKHTKHLQDVAIFQYNTSKINEQERKLGCLFVCGK</sequence>
<reference evidence="1 2" key="1">
    <citation type="submission" date="2016-01" db="EMBL/GenBank/DDBJ databases">
        <title>Draft Genome Sequences of Seven Thermophilic Sporeformers Isolated from Foods.</title>
        <authorList>
            <person name="Berendsen E.M."/>
            <person name="Wells-Bennik M.H."/>
            <person name="Krawcyk A.O."/>
            <person name="De Jong A."/>
            <person name="Holsappel S."/>
            <person name="Eijlander R.T."/>
            <person name="Kuipers O.P."/>
        </authorList>
    </citation>
    <scope>NUCLEOTIDE SEQUENCE [LARGE SCALE GENOMIC DNA]</scope>
    <source>
        <strain evidence="1 2">B4110</strain>
    </source>
</reference>
<evidence type="ECO:0000313" key="1">
    <source>
        <dbReference type="EMBL" id="KYD27610.1"/>
    </source>
</evidence>
<dbReference type="EMBL" id="LQYW01000093">
    <property type="protein sequence ID" value="KYD27610.1"/>
    <property type="molecule type" value="Genomic_DNA"/>
</dbReference>
<gene>
    <name evidence="1" type="ORF">B4110_2929</name>
</gene>
<accession>A0A150MSW8</accession>
<dbReference type="AlphaFoldDB" id="A0A150MSW8"/>
<proteinExistence type="predicted"/>
<evidence type="ECO:0000313" key="2">
    <source>
        <dbReference type="Proteomes" id="UP000075324"/>
    </source>
</evidence>